<evidence type="ECO:0000313" key="2">
    <source>
        <dbReference type="EMBL" id="AGF78977.1"/>
    </source>
</evidence>
<keyword evidence="2" id="KW-0808">Transferase</keyword>
<reference evidence="3" key="1">
    <citation type="journal article" date="2013" name="Stand. Genomic Sci.">
        <title>Complete genome sequence of Desulfocapsa sulfexigens, a marine deltaproteobacterium specialized in disproportionating inorganic sulfur compounds.</title>
        <authorList>
            <person name="Finster K.W."/>
            <person name="Kjeldsen K.U."/>
            <person name="Kube M."/>
            <person name="Reinhardt R."/>
            <person name="Mussmann M."/>
            <person name="Amann R."/>
            <person name="Schreiber L."/>
        </authorList>
    </citation>
    <scope>NUCLEOTIDE SEQUENCE [LARGE SCALE GENOMIC DNA]</scope>
    <source>
        <strain evidence="3">DSM 10523 / SB164P1</strain>
    </source>
</reference>
<dbReference type="HOGENOM" id="CLU_758051_0_0_7"/>
<dbReference type="STRING" id="1167006.UWK_02438"/>
<gene>
    <name evidence="2" type="ordered locus">UWK_02438</name>
</gene>
<dbReference type="Gene3D" id="3.90.1200.10">
    <property type="match status" value="1"/>
</dbReference>
<evidence type="ECO:0000313" key="3">
    <source>
        <dbReference type="Proteomes" id="UP000011721"/>
    </source>
</evidence>
<dbReference type="EMBL" id="CP003985">
    <property type="protein sequence ID" value="AGF78977.1"/>
    <property type="molecule type" value="Genomic_DNA"/>
</dbReference>
<dbReference type="GO" id="GO:0016740">
    <property type="term" value="F:transferase activity"/>
    <property type="evidence" value="ECO:0007669"/>
    <property type="project" value="UniProtKB-KW"/>
</dbReference>
<dbReference type="SUPFAM" id="SSF56112">
    <property type="entry name" value="Protein kinase-like (PK-like)"/>
    <property type="match status" value="1"/>
</dbReference>
<sequence>MELVPLFRGAQIGSILKSLEKIEEDSGLFTNSEKMKKVFLDSANEAIICGYGKRLIQWRRGIKTAIRRHSPQLFYTPIGDTYSNASRIRVKNNVIAFYPEWGLVCKFWLGTGVRKINNLSNEAKAIMTAERYNFLKVPKIVLDKSSFHGGQPPALWFELFRGYFPPKATDNKSKTALEFLRVMFLWYQEHGIHFIKPGEVSQIDKRVNVNFEELLSYGWEPEKANLILLANKRIVESRKTLPVSYIHGDASVGNCLVNEAGEVLILDWEETRKGYIAEDVFTLFQHGGVSVRESYEKWLANIAPNDAHTLACDIQLEVLRMWKNLNLQSIRKYLDNIIPTDETNKRIGLIKSRVISSARQICNNI</sequence>
<feature type="domain" description="Aminoglycoside phosphotransferase" evidence="1">
    <location>
        <begin position="234"/>
        <end position="291"/>
    </location>
</feature>
<dbReference type="KEGG" id="dsf:UWK_02438"/>
<dbReference type="Pfam" id="PF01636">
    <property type="entry name" value="APH"/>
    <property type="match status" value="1"/>
</dbReference>
<dbReference type="AlphaFoldDB" id="M1PBI6"/>
<dbReference type="OrthoDB" id="115252at2"/>
<dbReference type="InterPro" id="IPR002575">
    <property type="entry name" value="Aminoglycoside_PTrfase"/>
</dbReference>
<name>M1PBI6_DESSD</name>
<evidence type="ECO:0000259" key="1">
    <source>
        <dbReference type="Pfam" id="PF01636"/>
    </source>
</evidence>
<dbReference type="eggNOG" id="COG3173">
    <property type="taxonomic scope" value="Bacteria"/>
</dbReference>
<accession>M1PBI6</accession>
<dbReference type="InterPro" id="IPR011009">
    <property type="entry name" value="Kinase-like_dom_sf"/>
</dbReference>
<keyword evidence="3" id="KW-1185">Reference proteome</keyword>
<dbReference type="Proteomes" id="UP000011721">
    <property type="component" value="Chromosome"/>
</dbReference>
<protein>
    <submittedName>
        <fullName evidence="2">Putative aminoglycoside phosphotransferase</fullName>
    </submittedName>
</protein>
<proteinExistence type="predicted"/>
<dbReference type="RefSeq" id="WP_015404663.1">
    <property type="nucleotide sequence ID" value="NC_020304.1"/>
</dbReference>
<organism evidence="2 3">
    <name type="scientific">Desulfocapsa sulfexigens (strain DSM 10523 / SB164P1)</name>
    <dbReference type="NCBI Taxonomy" id="1167006"/>
    <lineage>
        <taxon>Bacteria</taxon>
        <taxon>Pseudomonadati</taxon>
        <taxon>Thermodesulfobacteriota</taxon>
        <taxon>Desulfobulbia</taxon>
        <taxon>Desulfobulbales</taxon>
        <taxon>Desulfocapsaceae</taxon>
        <taxon>Desulfocapsa</taxon>
    </lineage>
</organism>